<dbReference type="GO" id="GO:0016629">
    <property type="term" value="F:12-oxophytodienoate reductase activity"/>
    <property type="evidence" value="ECO:0007669"/>
    <property type="project" value="UniProtKB-ARBA"/>
</dbReference>
<keyword evidence="3" id="KW-0285">Flavoprotein</keyword>
<dbReference type="CDD" id="cd02933">
    <property type="entry name" value="OYE_like_FMN"/>
    <property type="match status" value="2"/>
</dbReference>
<keyword evidence="5" id="KW-0521">NADP</keyword>
<comment type="cofactor">
    <cofactor evidence="1">
        <name>FMN</name>
        <dbReference type="ChEBI" id="CHEBI:58210"/>
    </cofactor>
</comment>
<evidence type="ECO:0000313" key="9">
    <source>
        <dbReference type="EMBL" id="KAF9670572.1"/>
    </source>
</evidence>
<feature type="region of interest" description="Disordered" evidence="7">
    <location>
        <begin position="425"/>
        <end position="457"/>
    </location>
</feature>
<evidence type="ECO:0000256" key="5">
    <source>
        <dbReference type="ARBA" id="ARBA00022857"/>
    </source>
</evidence>
<evidence type="ECO:0000256" key="7">
    <source>
        <dbReference type="SAM" id="MobiDB-lite"/>
    </source>
</evidence>
<dbReference type="InterPro" id="IPR013785">
    <property type="entry name" value="Aldolase_TIM"/>
</dbReference>
<dbReference type="SUPFAM" id="SSF51395">
    <property type="entry name" value="FMN-linked oxidoreductases"/>
    <property type="match status" value="2"/>
</dbReference>
<comment type="caution">
    <text evidence="9">The sequence shown here is derived from an EMBL/GenBank/DDBJ whole genome shotgun (WGS) entry which is preliminary data.</text>
</comment>
<dbReference type="InterPro" id="IPR001155">
    <property type="entry name" value="OxRdtase_FMN_N"/>
</dbReference>
<evidence type="ECO:0000259" key="8">
    <source>
        <dbReference type="Pfam" id="PF00724"/>
    </source>
</evidence>
<feature type="domain" description="NADH:flavin oxidoreductase/NADH oxidase N-terminal" evidence="8">
    <location>
        <begin position="17"/>
        <end position="331"/>
    </location>
</feature>
<evidence type="ECO:0000313" key="10">
    <source>
        <dbReference type="Proteomes" id="UP000657918"/>
    </source>
</evidence>
<dbReference type="AlphaFoldDB" id="A0A835JIZ4"/>
<dbReference type="Proteomes" id="UP000657918">
    <property type="component" value="Unassembled WGS sequence"/>
</dbReference>
<gene>
    <name evidence="9" type="ORF">SADUNF_Sadunf13G0082900</name>
</gene>
<evidence type="ECO:0000256" key="4">
    <source>
        <dbReference type="ARBA" id="ARBA00022643"/>
    </source>
</evidence>
<evidence type="ECO:0000256" key="6">
    <source>
        <dbReference type="ARBA" id="ARBA00023002"/>
    </source>
</evidence>
<comment type="similarity">
    <text evidence="2">Belongs to the NADH:flavin oxidoreductase/NADH oxidase family.</text>
</comment>
<dbReference type="PANTHER" id="PTHR22893:SF91">
    <property type="entry name" value="NADPH DEHYDROGENASE 2-RELATED"/>
    <property type="match status" value="1"/>
</dbReference>
<protein>
    <recommendedName>
        <fullName evidence="8">NADH:flavin oxidoreductase/NADH oxidase N-terminal domain-containing protein</fullName>
    </recommendedName>
</protein>
<dbReference type="PANTHER" id="PTHR22893">
    <property type="entry name" value="NADH OXIDOREDUCTASE-RELATED"/>
    <property type="match status" value="1"/>
</dbReference>
<keyword evidence="4" id="KW-0288">FMN</keyword>
<feature type="domain" description="NADH:flavin oxidoreductase/NADH oxidase N-terminal" evidence="8">
    <location>
        <begin position="365"/>
        <end position="430"/>
    </location>
</feature>
<evidence type="ECO:0000256" key="1">
    <source>
        <dbReference type="ARBA" id="ARBA00001917"/>
    </source>
</evidence>
<dbReference type="GO" id="GO:0010181">
    <property type="term" value="F:FMN binding"/>
    <property type="evidence" value="ECO:0007669"/>
    <property type="project" value="InterPro"/>
</dbReference>
<feature type="region of interest" description="Disordered" evidence="7">
    <location>
        <begin position="111"/>
        <end position="135"/>
    </location>
</feature>
<name>A0A835JIZ4_9ROSI</name>
<sequence length="672" mass="75385">MNQLQERMVTETPTLPLLTPYKMGKYKLSHRIVLAPLTRQRSYDNVPQPHAVLYYSQRATKGGLLIAEATGIWTKEQVEAWKPIVDAVHAKGGIFFCQIWHVGRVSNSGFQPDGQAPVSSTDKPISSPVEGMEFTPPRRLRTDEIPQIVDDFRIAARNAIEAGFDGVEIHGAHGYLIDQFMKDQVNDRTDQYGGSLENRCRFSLEIVEAIVNEIGSDKVGIRLSPHVNYMESGDSDPEALGLYMVKSLNKYSIAYCHMVEPRMKIGTENIKFSESLLPMRKAFNNTFIVAGGYDREDGNKAIKENRGDLVAYGRLFLANPDLPRRFELDAPLNKYNRETFYTHDPVVGMNQLQERMVTETPTLPLLTPYKMGKYKLSHRIVLAPLSRQRSYDNVPQPHAVLYYSQRATKGGLLIAEATGVSDTAQGVSNSGFQPDGQAPVSSTDKPISSPVEGMEFTPPRRLRTDEIPQIVDDFRIAARNAIEAGFDGVEIHGAHGILIDQFMKDQVNDRTDQYGGSLENRCRFSLEIVEAIVNEIGSDKVGIRLSPHVNYMESGDSDPEALGLYMVKSLNKYSIAYCHMVEPRMKIGAENTKFSESLLPMRKAFNNTFIVAGGYDREDGNKAIKENRGDLVAYGRLFLANPDLPRRFELDAPLNKYNRETFYTHDPVVGDD</sequence>
<dbReference type="OrthoDB" id="1663137at2759"/>
<dbReference type="InterPro" id="IPR045247">
    <property type="entry name" value="Oye-like"/>
</dbReference>
<accession>A0A835JIZ4</accession>
<dbReference type="Pfam" id="PF00724">
    <property type="entry name" value="Oxidored_FMN"/>
    <property type="match status" value="3"/>
</dbReference>
<dbReference type="EMBL" id="JADGMS010000013">
    <property type="protein sequence ID" value="KAF9670572.1"/>
    <property type="molecule type" value="Genomic_DNA"/>
</dbReference>
<proteinExistence type="inferred from homology"/>
<dbReference type="Gene3D" id="3.20.20.70">
    <property type="entry name" value="Aldolase class I"/>
    <property type="match status" value="3"/>
</dbReference>
<evidence type="ECO:0000256" key="2">
    <source>
        <dbReference type="ARBA" id="ARBA00005979"/>
    </source>
</evidence>
<feature type="domain" description="NADH:flavin oxidoreductase/NADH oxidase N-terminal" evidence="8">
    <location>
        <begin position="443"/>
        <end position="653"/>
    </location>
</feature>
<keyword evidence="10" id="KW-1185">Reference proteome</keyword>
<organism evidence="9 10">
    <name type="scientific">Salix dunnii</name>
    <dbReference type="NCBI Taxonomy" id="1413687"/>
    <lineage>
        <taxon>Eukaryota</taxon>
        <taxon>Viridiplantae</taxon>
        <taxon>Streptophyta</taxon>
        <taxon>Embryophyta</taxon>
        <taxon>Tracheophyta</taxon>
        <taxon>Spermatophyta</taxon>
        <taxon>Magnoliopsida</taxon>
        <taxon>eudicotyledons</taxon>
        <taxon>Gunneridae</taxon>
        <taxon>Pentapetalae</taxon>
        <taxon>rosids</taxon>
        <taxon>fabids</taxon>
        <taxon>Malpighiales</taxon>
        <taxon>Salicaceae</taxon>
        <taxon>Saliceae</taxon>
        <taxon>Salix</taxon>
    </lineage>
</organism>
<dbReference type="FunFam" id="3.20.20.70:FF:000073">
    <property type="entry name" value="12-oxophytodienoate reductase 3"/>
    <property type="match status" value="2"/>
</dbReference>
<keyword evidence="6" id="KW-0560">Oxidoreductase</keyword>
<evidence type="ECO:0000256" key="3">
    <source>
        <dbReference type="ARBA" id="ARBA00022630"/>
    </source>
</evidence>
<reference evidence="9 10" key="1">
    <citation type="submission" date="2020-10" db="EMBL/GenBank/DDBJ databases">
        <title>Plant Genome Project.</title>
        <authorList>
            <person name="Zhang R.-G."/>
        </authorList>
    </citation>
    <scope>NUCLEOTIDE SEQUENCE [LARGE SCALE GENOMIC DNA]</scope>
    <source>
        <strain evidence="9">FAFU-HL-1</strain>
        <tissue evidence="9">Leaf</tissue>
    </source>
</reference>